<feature type="region of interest" description="Disordered" evidence="1">
    <location>
        <begin position="63"/>
        <end position="110"/>
    </location>
</feature>
<feature type="compositionally biased region" description="Polar residues" evidence="1">
    <location>
        <begin position="141"/>
        <end position="172"/>
    </location>
</feature>
<feature type="region of interest" description="Disordered" evidence="1">
    <location>
        <begin position="141"/>
        <end position="188"/>
    </location>
</feature>
<protein>
    <submittedName>
        <fullName evidence="3">Uncharacterized protein</fullName>
    </submittedName>
</protein>
<evidence type="ECO:0000313" key="4">
    <source>
        <dbReference type="Proteomes" id="UP001479436"/>
    </source>
</evidence>
<reference evidence="3 4" key="1">
    <citation type="submission" date="2023-04" db="EMBL/GenBank/DDBJ databases">
        <title>Genome of Basidiobolus ranarum AG-B5.</title>
        <authorList>
            <person name="Stajich J.E."/>
            <person name="Carter-House D."/>
            <person name="Gryganskyi A."/>
        </authorList>
    </citation>
    <scope>NUCLEOTIDE SEQUENCE [LARGE SCALE GENOMIC DNA]</scope>
    <source>
        <strain evidence="3 4">AG-B5</strain>
    </source>
</reference>
<feature type="compositionally biased region" description="Polar residues" evidence="1">
    <location>
        <begin position="63"/>
        <end position="74"/>
    </location>
</feature>
<accession>A0ABR2WKQ4</accession>
<feature type="chain" id="PRO_5045201860" evidence="2">
    <location>
        <begin position="24"/>
        <end position="215"/>
    </location>
</feature>
<feature type="signal peptide" evidence="2">
    <location>
        <begin position="1"/>
        <end position="23"/>
    </location>
</feature>
<keyword evidence="4" id="KW-1185">Reference proteome</keyword>
<name>A0ABR2WKQ4_9FUNG</name>
<organism evidence="3 4">
    <name type="scientific">Basidiobolus ranarum</name>
    <dbReference type="NCBI Taxonomy" id="34480"/>
    <lineage>
        <taxon>Eukaryota</taxon>
        <taxon>Fungi</taxon>
        <taxon>Fungi incertae sedis</taxon>
        <taxon>Zoopagomycota</taxon>
        <taxon>Entomophthoromycotina</taxon>
        <taxon>Basidiobolomycetes</taxon>
        <taxon>Basidiobolales</taxon>
        <taxon>Basidiobolaceae</taxon>
        <taxon>Basidiobolus</taxon>
    </lineage>
</organism>
<dbReference type="Proteomes" id="UP001479436">
    <property type="component" value="Unassembled WGS sequence"/>
</dbReference>
<evidence type="ECO:0000256" key="2">
    <source>
        <dbReference type="SAM" id="SignalP"/>
    </source>
</evidence>
<gene>
    <name evidence="3" type="ORF">K7432_012462</name>
</gene>
<evidence type="ECO:0000313" key="3">
    <source>
        <dbReference type="EMBL" id="KAK9762113.1"/>
    </source>
</evidence>
<evidence type="ECO:0000256" key="1">
    <source>
        <dbReference type="SAM" id="MobiDB-lite"/>
    </source>
</evidence>
<proteinExistence type="predicted"/>
<dbReference type="EMBL" id="JASJQH010001087">
    <property type="protein sequence ID" value="KAK9762113.1"/>
    <property type="molecule type" value="Genomic_DNA"/>
</dbReference>
<feature type="compositionally biased region" description="Low complexity" evidence="1">
    <location>
        <begin position="173"/>
        <end position="184"/>
    </location>
</feature>
<keyword evidence="2" id="KW-0732">Signal</keyword>
<comment type="caution">
    <text evidence="3">The sequence shown here is derived from an EMBL/GenBank/DDBJ whole genome shotgun (WGS) entry which is preliminary data.</text>
</comment>
<feature type="compositionally biased region" description="Basic and acidic residues" evidence="1">
    <location>
        <begin position="75"/>
        <end position="110"/>
    </location>
</feature>
<sequence>MVSFRQLVLLISFTLYHLNIVQSESQEVDGSGTSKRGDAPTITIVSTYTEIETTSVMLTTIRDSGNHRSTPTKNLTEHVEETSEVSGKEEHLETTSTGEKETTWDSDRKIMDPPTQPLSMRSILSATSTFQHLATTFSTGVTPGPTLNNSPISHSTGIQSFNQSSSRTNGSVSPTGSPLSTLKPSSPPGHRNIGSIIHQDGCWLIFWVIAMAFSL</sequence>